<feature type="transmembrane region" description="Helical" evidence="7">
    <location>
        <begin position="233"/>
        <end position="255"/>
    </location>
</feature>
<dbReference type="PANTHER" id="PTHR43163">
    <property type="entry name" value="DIPEPTIDE TRANSPORT SYSTEM PERMEASE PROTEIN DPPB-RELATED"/>
    <property type="match status" value="1"/>
</dbReference>
<evidence type="ECO:0000256" key="7">
    <source>
        <dbReference type="RuleBase" id="RU363032"/>
    </source>
</evidence>
<dbReference type="AlphaFoldDB" id="A0A4U6Q9A1"/>
<name>A0A4U6Q9A1_9ACTN</name>
<proteinExistence type="inferred from homology"/>
<evidence type="ECO:0000256" key="1">
    <source>
        <dbReference type="ARBA" id="ARBA00004651"/>
    </source>
</evidence>
<sequence length="308" mass="33185">MLAHIARRLLELVIVLLGVTFLIYAMVFALRGDPIASLAGDRPLPANVIATLRARYHLDDPLWQQYLHYLGGLLQGDLGTDFTGRPVSEKMASRWPITIVLALTAWGIQLVIGCVLGLIAGLRHGRTVDRAILFGTIVISSIPIFVMAIAAQFFLGLKWGWLPIAGTTAGWPVAFILPAACLAVFELAAVSRLMRGGVVDSLQSDYVRTLRAKGLSSRRIVGIHVLRNAGIPVVTYAAINLGFLLGGAIIVEGIFNMPGIGGLMFTAIRNHEGPTVVSVATTLILIFLLLGALVDVINSLLDPRIRRD</sequence>
<dbReference type="InterPro" id="IPR000515">
    <property type="entry name" value="MetI-like"/>
</dbReference>
<feature type="transmembrane region" description="Helical" evidence="7">
    <location>
        <begin position="131"/>
        <end position="155"/>
    </location>
</feature>
<keyword evidence="5 7" id="KW-1133">Transmembrane helix</keyword>
<dbReference type="InterPro" id="IPR045621">
    <property type="entry name" value="BPD_transp_1_N"/>
</dbReference>
<protein>
    <submittedName>
        <fullName evidence="9">ABC transporter permease</fullName>
    </submittedName>
</protein>
<dbReference type="GO" id="GO:0055085">
    <property type="term" value="P:transmembrane transport"/>
    <property type="evidence" value="ECO:0007669"/>
    <property type="project" value="InterPro"/>
</dbReference>
<feature type="domain" description="ABC transmembrane type-1" evidence="8">
    <location>
        <begin position="95"/>
        <end position="294"/>
    </location>
</feature>
<dbReference type="Gene3D" id="1.10.3720.10">
    <property type="entry name" value="MetI-like"/>
    <property type="match status" value="1"/>
</dbReference>
<evidence type="ECO:0000256" key="4">
    <source>
        <dbReference type="ARBA" id="ARBA00022692"/>
    </source>
</evidence>
<keyword evidence="2 7" id="KW-0813">Transport</keyword>
<dbReference type="SUPFAM" id="SSF161098">
    <property type="entry name" value="MetI-like"/>
    <property type="match status" value="1"/>
</dbReference>
<dbReference type="Proteomes" id="UP000306985">
    <property type="component" value="Unassembled WGS sequence"/>
</dbReference>
<organism evidence="9 10">
    <name type="scientific">Nakamurella flava</name>
    <dbReference type="NCBI Taxonomy" id="2576308"/>
    <lineage>
        <taxon>Bacteria</taxon>
        <taxon>Bacillati</taxon>
        <taxon>Actinomycetota</taxon>
        <taxon>Actinomycetes</taxon>
        <taxon>Nakamurellales</taxon>
        <taxon>Nakamurellaceae</taxon>
        <taxon>Nakamurella</taxon>
    </lineage>
</organism>
<comment type="caution">
    <text evidence="9">The sequence shown here is derived from an EMBL/GenBank/DDBJ whole genome shotgun (WGS) entry which is preliminary data.</text>
</comment>
<dbReference type="EMBL" id="SZZH01000007">
    <property type="protein sequence ID" value="TKV56452.1"/>
    <property type="molecule type" value="Genomic_DNA"/>
</dbReference>
<dbReference type="OrthoDB" id="147639at2"/>
<dbReference type="PROSITE" id="PS50928">
    <property type="entry name" value="ABC_TM1"/>
    <property type="match status" value="1"/>
</dbReference>
<dbReference type="GO" id="GO:0005886">
    <property type="term" value="C:plasma membrane"/>
    <property type="evidence" value="ECO:0007669"/>
    <property type="project" value="UniProtKB-SubCell"/>
</dbReference>
<dbReference type="InterPro" id="IPR035906">
    <property type="entry name" value="MetI-like_sf"/>
</dbReference>
<comment type="similarity">
    <text evidence="7">Belongs to the binding-protein-dependent transport system permease family.</text>
</comment>
<evidence type="ECO:0000313" key="9">
    <source>
        <dbReference type="EMBL" id="TKV56452.1"/>
    </source>
</evidence>
<evidence type="ECO:0000256" key="2">
    <source>
        <dbReference type="ARBA" id="ARBA00022448"/>
    </source>
</evidence>
<keyword evidence="10" id="KW-1185">Reference proteome</keyword>
<dbReference type="PANTHER" id="PTHR43163:SF7">
    <property type="entry name" value="DIPEPTIDE-TRANSPORT INTEGRAL MEMBRANE PROTEIN ABC TRANSPORTER DPPB-RELATED"/>
    <property type="match status" value="1"/>
</dbReference>
<dbReference type="Pfam" id="PF00528">
    <property type="entry name" value="BPD_transp_1"/>
    <property type="match status" value="1"/>
</dbReference>
<evidence type="ECO:0000256" key="6">
    <source>
        <dbReference type="ARBA" id="ARBA00023136"/>
    </source>
</evidence>
<gene>
    <name evidence="9" type="ORF">FDO65_20355</name>
</gene>
<keyword evidence="3" id="KW-1003">Cell membrane</keyword>
<feature type="transmembrane region" description="Helical" evidence="7">
    <location>
        <begin position="275"/>
        <end position="297"/>
    </location>
</feature>
<accession>A0A4U6Q9A1</accession>
<dbReference type="CDD" id="cd06261">
    <property type="entry name" value="TM_PBP2"/>
    <property type="match status" value="1"/>
</dbReference>
<dbReference type="Pfam" id="PF19300">
    <property type="entry name" value="BPD_transp_1_N"/>
    <property type="match status" value="1"/>
</dbReference>
<keyword evidence="4 7" id="KW-0812">Transmembrane</keyword>
<feature type="transmembrane region" description="Helical" evidence="7">
    <location>
        <begin position="161"/>
        <end position="185"/>
    </location>
</feature>
<evidence type="ECO:0000256" key="3">
    <source>
        <dbReference type="ARBA" id="ARBA00022475"/>
    </source>
</evidence>
<feature type="transmembrane region" description="Helical" evidence="7">
    <location>
        <begin position="95"/>
        <end position="119"/>
    </location>
</feature>
<evidence type="ECO:0000256" key="5">
    <source>
        <dbReference type="ARBA" id="ARBA00022989"/>
    </source>
</evidence>
<comment type="subcellular location">
    <subcellularLocation>
        <location evidence="1 7">Cell membrane</location>
        <topology evidence="1 7">Multi-pass membrane protein</topology>
    </subcellularLocation>
</comment>
<evidence type="ECO:0000313" key="10">
    <source>
        <dbReference type="Proteomes" id="UP000306985"/>
    </source>
</evidence>
<reference evidence="9 10" key="1">
    <citation type="submission" date="2019-05" db="EMBL/GenBank/DDBJ databases">
        <title>Nakamurella sp. N5BH11, whole genome shotgun sequence.</title>
        <authorList>
            <person name="Tuo L."/>
        </authorList>
    </citation>
    <scope>NUCLEOTIDE SEQUENCE [LARGE SCALE GENOMIC DNA]</scope>
    <source>
        <strain evidence="9 10">N5BH11</strain>
    </source>
</reference>
<evidence type="ECO:0000259" key="8">
    <source>
        <dbReference type="PROSITE" id="PS50928"/>
    </source>
</evidence>
<feature type="transmembrane region" description="Helical" evidence="7">
    <location>
        <begin position="12"/>
        <end position="30"/>
    </location>
</feature>
<keyword evidence="6 7" id="KW-0472">Membrane</keyword>